<sequence>MHATLSAPVDACMPVECTKCGKTTWRGCGKHIDSVMNAVPEENRCTCPR</sequence>
<gene>
    <name evidence="1" type="ORF">FA09DRAFT_336658</name>
</gene>
<dbReference type="EMBL" id="KZ819285">
    <property type="protein sequence ID" value="PWO00533.1"/>
    <property type="molecule type" value="Genomic_DNA"/>
</dbReference>
<dbReference type="PANTHER" id="PTHR34724:SF2">
    <property type="entry name" value="OS12G0596101 PROTEIN"/>
    <property type="match status" value="1"/>
</dbReference>
<dbReference type="RefSeq" id="XP_025600811.1">
    <property type="nucleotide sequence ID" value="XM_025743910.1"/>
</dbReference>
<evidence type="ECO:0000313" key="1">
    <source>
        <dbReference type="EMBL" id="PWO00533.1"/>
    </source>
</evidence>
<dbReference type="Proteomes" id="UP000245946">
    <property type="component" value="Unassembled WGS sequence"/>
</dbReference>
<reference evidence="1 2" key="1">
    <citation type="journal article" date="2018" name="Mol. Biol. Evol.">
        <title>Broad Genomic Sampling Reveals a Smut Pathogenic Ancestry of the Fungal Clade Ustilaginomycotina.</title>
        <authorList>
            <person name="Kijpornyongpan T."/>
            <person name="Mondo S.J."/>
            <person name="Barry K."/>
            <person name="Sandor L."/>
            <person name="Lee J."/>
            <person name="Lipzen A."/>
            <person name="Pangilinan J."/>
            <person name="LaButti K."/>
            <person name="Hainaut M."/>
            <person name="Henrissat B."/>
            <person name="Grigoriev I.V."/>
            <person name="Spatafora J.W."/>
            <person name="Aime M.C."/>
        </authorList>
    </citation>
    <scope>NUCLEOTIDE SEQUENCE [LARGE SCALE GENOMIC DNA]</scope>
    <source>
        <strain evidence="1 2">MCA 4186</strain>
    </source>
</reference>
<dbReference type="GeneID" id="37271454"/>
<dbReference type="AlphaFoldDB" id="A0A316ZHX8"/>
<dbReference type="OrthoDB" id="88410at2759"/>
<evidence type="ECO:0000313" key="2">
    <source>
        <dbReference type="Proteomes" id="UP000245946"/>
    </source>
</evidence>
<keyword evidence="2" id="KW-1185">Reference proteome</keyword>
<name>A0A316ZHX8_9BASI</name>
<accession>A0A316ZHX8</accession>
<protein>
    <submittedName>
        <fullName evidence="1">Uncharacterized protein</fullName>
    </submittedName>
</protein>
<organism evidence="1 2">
    <name type="scientific">Tilletiopsis washingtonensis</name>
    <dbReference type="NCBI Taxonomy" id="58919"/>
    <lineage>
        <taxon>Eukaryota</taxon>
        <taxon>Fungi</taxon>
        <taxon>Dikarya</taxon>
        <taxon>Basidiomycota</taxon>
        <taxon>Ustilaginomycotina</taxon>
        <taxon>Exobasidiomycetes</taxon>
        <taxon>Entylomatales</taxon>
        <taxon>Entylomatales incertae sedis</taxon>
        <taxon>Tilletiopsis</taxon>
    </lineage>
</organism>
<dbReference type="PANTHER" id="PTHR34724">
    <property type="entry name" value="OS12G0596101 PROTEIN"/>
    <property type="match status" value="1"/>
</dbReference>
<proteinExistence type="predicted"/>